<proteinExistence type="predicted"/>
<keyword evidence="2" id="KW-1185">Reference proteome</keyword>
<name>A0A4Z2GGI8_9TELE</name>
<protein>
    <submittedName>
        <fullName evidence="1">Uncharacterized protein</fullName>
    </submittedName>
</protein>
<reference evidence="1 2" key="1">
    <citation type="submission" date="2019-03" db="EMBL/GenBank/DDBJ databases">
        <title>First draft genome of Liparis tanakae, snailfish: a comprehensive survey of snailfish specific genes.</title>
        <authorList>
            <person name="Kim W."/>
            <person name="Song I."/>
            <person name="Jeong J.-H."/>
            <person name="Kim D."/>
            <person name="Kim S."/>
            <person name="Ryu S."/>
            <person name="Song J.Y."/>
            <person name="Lee S.K."/>
        </authorList>
    </citation>
    <scope>NUCLEOTIDE SEQUENCE [LARGE SCALE GENOMIC DNA]</scope>
    <source>
        <tissue evidence="1">Muscle</tissue>
    </source>
</reference>
<dbReference type="AlphaFoldDB" id="A0A4Z2GGI8"/>
<dbReference type="EMBL" id="SRLO01000563">
    <property type="protein sequence ID" value="TNN52003.1"/>
    <property type="molecule type" value="Genomic_DNA"/>
</dbReference>
<sequence>MSEMSILLESVTFFRCGELAAGEHVRSIWGRQSSSQTNSSKMDRWLSRSMLEKKPLHCFSKFTKSYE</sequence>
<organism evidence="1 2">
    <name type="scientific">Liparis tanakae</name>
    <name type="common">Tanaka's snailfish</name>
    <dbReference type="NCBI Taxonomy" id="230148"/>
    <lineage>
        <taxon>Eukaryota</taxon>
        <taxon>Metazoa</taxon>
        <taxon>Chordata</taxon>
        <taxon>Craniata</taxon>
        <taxon>Vertebrata</taxon>
        <taxon>Euteleostomi</taxon>
        <taxon>Actinopterygii</taxon>
        <taxon>Neopterygii</taxon>
        <taxon>Teleostei</taxon>
        <taxon>Neoteleostei</taxon>
        <taxon>Acanthomorphata</taxon>
        <taxon>Eupercaria</taxon>
        <taxon>Perciformes</taxon>
        <taxon>Cottioidei</taxon>
        <taxon>Cottales</taxon>
        <taxon>Liparidae</taxon>
        <taxon>Liparis</taxon>
    </lineage>
</organism>
<dbReference type="Proteomes" id="UP000314294">
    <property type="component" value="Unassembled WGS sequence"/>
</dbReference>
<comment type="caution">
    <text evidence="1">The sequence shown here is derived from an EMBL/GenBank/DDBJ whole genome shotgun (WGS) entry which is preliminary data.</text>
</comment>
<accession>A0A4Z2GGI8</accession>
<gene>
    <name evidence="1" type="ORF">EYF80_037809</name>
</gene>
<evidence type="ECO:0000313" key="2">
    <source>
        <dbReference type="Proteomes" id="UP000314294"/>
    </source>
</evidence>
<evidence type="ECO:0000313" key="1">
    <source>
        <dbReference type="EMBL" id="TNN52003.1"/>
    </source>
</evidence>